<organism evidence="1 2">
    <name type="scientific">Thelephora ganbajun</name>
    <name type="common">Ganba fungus</name>
    <dbReference type="NCBI Taxonomy" id="370292"/>
    <lineage>
        <taxon>Eukaryota</taxon>
        <taxon>Fungi</taxon>
        <taxon>Dikarya</taxon>
        <taxon>Basidiomycota</taxon>
        <taxon>Agaricomycotina</taxon>
        <taxon>Agaricomycetes</taxon>
        <taxon>Thelephorales</taxon>
        <taxon>Thelephoraceae</taxon>
        <taxon>Thelephora</taxon>
    </lineage>
</organism>
<dbReference type="Proteomes" id="UP000886501">
    <property type="component" value="Unassembled WGS sequence"/>
</dbReference>
<evidence type="ECO:0000313" key="1">
    <source>
        <dbReference type="EMBL" id="KAF9647440.1"/>
    </source>
</evidence>
<dbReference type="EMBL" id="MU118033">
    <property type="protein sequence ID" value="KAF9647440.1"/>
    <property type="molecule type" value="Genomic_DNA"/>
</dbReference>
<protein>
    <submittedName>
        <fullName evidence="1">Uncharacterized protein</fullName>
    </submittedName>
</protein>
<accession>A0ACB6ZCL4</accession>
<proteinExistence type="predicted"/>
<reference evidence="1" key="2">
    <citation type="journal article" date="2020" name="Nat. Commun.">
        <title>Large-scale genome sequencing of mycorrhizal fungi provides insights into the early evolution of symbiotic traits.</title>
        <authorList>
            <person name="Miyauchi S."/>
            <person name="Kiss E."/>
            <person name="Kuo A."/>
            <person name="Drula E."/>
            <person name="Kohler A."/>
            <person name="Sanchez-Garcia M."/>
            <person name="Morin E."/>
            <person name="Andreopoulos B."/>
            <person name="Barry K.W."/>
            <person name="Bonito G."/>
            <person name="Buee M."/>
            <person name="Carver A."/>
            <person name="Chen C."/>
            <person name="Cichocki N."/>
            <person name="Clum A."/>
            <person name="Culley D."/>
            <person name="Crous P.W."/>
            <person name="Fauchery L."/>
            <person name="Girlanda M."/>
            <person name="Hayes R.D."/>
            <person name="Keri Z."/>
            <person name="LaButti K."/>
            <person name="Lipzen A."/>
            <person name="Lombard V."/>
            <person name="Magnuson J."/>
            <person name="Maillard F."/>
            <person name="Murat C."/>
            <person name="Nolan M."/>
            <person name="Ohm R.A."/>
            <person name="Pangilinan J."/>
            <person name="Pereira M.F."/>
            <person name="Perotto S."/>
            <person name="Peter M."/>
            <person name="Pfister S."/>
            <person name="Riley R."/>
            <person name="Sitrit Y."/>
            <person name="Stielow J.B."/>
            <person name="Szollosi G."/>
            <person name="Zifcakova L."/>
            <person name="Stursova M."/>
            <person name="Spatafora J.W."/>
            <person name="Tedersoo L."/>
            <person name="Vaario L.M."/>
            <person name="Yamada A."/>
            <person name="Yan M."/>
            <person name="Wang P."/>
            <person name="Xu J."/>
            <person name="Bruns T."/>
            <person name="Baldrian P."/>
            <person name="Vilgalys R."/>
            <person name="Dunand C."/>
            <person name="Henrissat B."/>
            <person name="Grigoriev I.V."/>
            <person name="Hibbett D."/>
            <person name="Nagy L.G."/>
            <person name="Martin F.M."/>
        </authorList>
    </citation>
    <scope>NUCLEOTIDE SEQUENCE</scope>
    <source>
        <strain evidence="1">P2</strain>
    </source>
</reference>
<name>A0ACB6ZCL4_THEGA</name>
<reference evidence="1" key="1">
    <citation type="submission" date="2019-10" db="EMBL/GenBank/DDBJ databases">
        <authorList>
            <consortium name="DOE Joint Genome Institute"/>
            <person name="Kuo A."/>
            <person name="Miyauchi S."/>
            <person name="Kiss E."/>
            <person name="Drula E."/>
            <person name="Kohler A."/>
            <person name="Sanchez-Garcia M."/>
            <person name="Andreopoulos B."/>
            <person name="Barry K.W."/>
            <person name="Bonito G."/>
            <person name="Buee M."/>
            <person name="Carver A."/>
            <person name="Chen C."/>
            <person name="Cichocki N."/>
            <person name="Clum A."/>
            <person name="Culley D."/>
            <person name="Crous P.W."/>
            <person name="Fauchery L."/>
            <person name="Girlanda M."/>
            <person name="Hayes R."/>
            <person name="Keri Z."/>
            <person name="Labutti K."/>
            <person name="Lipzen A."/>
            <person name="Lombard V."/>
            <person name="Magnuson J."/>
            <person name="Maillard F."/>
            <person name="Morin E."/>
            <person name="Murat C."/>
            <person name="Nolan M."/>
            <person name="Ohm R."/>
            <person name="Pangilinan J."/>
            <person name="Pereira M."/>
            <person name="Perotto S."/>
            <person name="Peter M."/>
            <person name="Riley R."/>
            <person name="Sitrit Y."/>
            <person name="Stielow B."/>
            <person name="Szollosi G."/>
            <person name="Zifcakova L."/>
            <person name="Stursova M."/>
            <person name="Spatafora J.W."/>
            <person name="Tedersoo L."/>
            <person name="Vaario L.-M."/>
            <person name="Yamada A."/>
            <person name="Yan M."/>
            <person name="Wang P."/>
            <person name="Xu J."/>
            <person name="Bruns T."/>
            <person name="Baldrian P."/>
            <person name="Vilgalys R."/>
            <person name="Henrissat B."/>
            <person name="Grigoriev I.V."/>
            <person name="Hibbett D."/>
            <person name="Nagy L.G."/>
            <person name="Martin F.M."/>
        </authorList>
    </citation>
    <scope>NUCLEOTIDE SEQUENCE</scope>
    <source>
        <strain evidence="1">P2</strain>
    </source>
</reference>
<keyword evidence="2" id="KW-1185">Reference proteome</keyword>
<evidence type="ECO:0000313" key="2">
    <source>
        <dbReference type="Proteomes" id="UP000886501"/>
    </source>
</evidence>
<gene>
    <name evidence="1" type="ORF">BDM02DRAFT_3187962</name>
</gene>
<sequence length="306" mass="33885">MTWHVYRIYRVVALCALFCLHSALIGIIAVGMLSFEAGDYEALQFSMDIIVLFTILCFSAFKYKRRNAEPSRIPNLIAFSILSVFSFVGAIGLAVRSASSKGNGLCEDFASKHPGNCTEAAVAMTLTWVSVVIAGAGLVVSWFDKGSRMATSNSPYGWQRPAKELVLPKQYQQSKSSFHSSHSHVVGPTASYIPRPRDPYDTPRRKRSTRSQSRQSNPQRVPSNGAPIPPLPPLPSFRPIGLDTDSVAALRISRRQESRANSTQGGRKDLPELPPPTRRPPEDPYKREIRRMRHISPTDLFAQMGG</sequence>
<comment type="caution">
    <text evidence="1">The sequence shown here is derived from an EMBL/GenBank/DDBJ whole genome shotgun (WGS) entry which is preliminary data.</text>
</comment>